<evidence type="ECO:0000313" key="2">
    <source>
        <dbReference type="Proteomes" id="UP000316621"/>
    </source>
</evidence>
<dbReference type="AlphaFoldDB" id="A0A4Y7KVY9"/>
<protein>
    <submittedName>
        <fullName evidence="1">Uncharacterized protein</fullName>
    </submittedName>
</protein>
<organism evidence="1 2">
    <name type="scientific">Papaver somniferum</name>
    <name type="common">Opium poppy</name>
    <dbReference type="NCBI Taxonomy" id="3469"/>
    <lineage>
        <taxon>Eukaryota</taxon>
        <taxon>Viridiplantae</taxon>
        <taxon>Streptophyta</taxon>
        <taxon>Embryophyta</taxon>
        <taxon>Tracheophyta</taxon>
        <taxon>Spermatophyta</taxon>
        <taxon>Magnoliopsida</taxon>
        <taxon>Ranunculales</taxon>
        <taxon>Papaveraceae</taxon>
        <taxon>Papaveroideae</taxon>
        <taxon>Papaver</taxon>
    </lineage>
</organism>
<sequence>MQMQRIEAIMITGGSRRLHGRAWLQGLSMRFTMMEIGFDLGNIALVDKVTRLISTEVGKATALLASLSCATVSVEKGDEISMEYCETNALKRDLVRYSTHNVYDFIDYGFTTECYRNVYSHPIAFINDVKKPNEVDESTKVNAPSVVKVLGRQKKIWYIPRSEKPRKKRMCGNCRKLTFHNKRTCPDPPGEAPITTG</sequence>
<dbReference type="Proteomes" id="UP000316621">
    <property type="component" value="Chromosome 9"/>
</dbReference>
<reference evidence="1 2" key="1">
    <citation type="journal article" date="2018" name="Science">
        <title>The opium poppy genome and morphinan production.</title>
        <authorList>
            <person name="Guo L."/>
            <person name="Winzer T."/>
            <person name="Yang X."/>
            <person name="Li Y."/>
            <person name="Ning Z."/>
            <person name="He Z."/>
            <person name="Teodor R."/>
            <person name="Lu Y."/>
            <person name="Bowser T.A."/>
            <person name="Graham I.A."/>
            <person name="Ye K."/>
        </authorList>
    </citation>
    <scope>NUCLEOTIDE SEQUENCE [LARGE SCALE GENOMIC DNA]</scope>
    <source>
        <strain evidence="2">cv. HN1</strain>
        <tissue evidence="1">Leaves</tissue>
    </source>
</reference>
<accession>A0A4Y7KVY9</accession>
<dbReference type="Gramene" id="RZC76099">
    <property type="protein sequence ID" value="RZC76099"/>
    <property type="gene ID" value="C5167_000247"/>
</dbReference>
<keyword evidence="2" id="KW-1185">Reference proteome</keyword>
<dbReference type="EMBL" id="CM010723">
    <property type="protein sequence ID" value="RZC76099.1"/>
    <property type="molecule type" value="Genomic_DNA"/>
</dbReference>
<gene>
    <name evidence="1" type="ORF">C5167_000247</name>
</gene>
<name>A0A4Y7KVY9_PAPSO</name>
<proteinExistence type="predicted"/>
<evidence type="ECO:0000313" key="1">
    <source>
        <dbReference type="EMBL" id="RZC76099.1"/>
    </source>
</evidence>